<keyword evidence="6 8" id="KW-0456">Lyase</keyword>
<dbReference type="GO" id="GO:0070497">
    <property type="term" value="F:6-carboxytetrahydropterin synthase activity"/>
    <property type="evidence" value="ECO:0007669"/>
    <property type="project" value="UniProtKB-EC"/>
</dbReference>
<evidence type="ECO:0000256" key="6">
    <source>
        <dbReference type="ARBA" id="ARBA00023239"/>
    </source>
</evidence>
<dbReference type="PANTHER" id="PTHR12589">
    <property type="entry name" value="PYRUVOYL TETRAHYDROBIOPTERIN SYNTHASE"/>
    <property type="match status" value="1"/>
</dbReference>
<dbReference type="PANTHER" id="PTHR12589:SF7">
    <property type="entry name" value="6-PYRUVOYL TETRAHYDROBIOPTERIN SYNTHASE"/>
    <property type="match status" value="1"/>
</dbReference>
<dbReference type="Pfam" id="PF01242">
    <property type="entry name" value="PTPS"/>
    <property type="match status" value="1"/>
</dbReference>
<comment type="catalytic activity">
    <reaction evidence="7 8">
        <text>7,8-dihydroneopterin 3'-triphosphate + H2O = 6-carboxy-5,6,7,8-tetrahydropterin + triphosphate + acetaldehyde + 2 H(+)</text>
        <dbReference type="Rhea" id="RHEA:27966"/>
        <dbReference type="ChEBI" id="CHEBI:15343"/>
        <dbReference type="ChEBI" id="CHEBI:15377"/>
        <dbReference type="ChEBI" id="CHEBI:15378"/>
        <dbReference type="ChEBI" id="CHEBI:18036"/>
        <dbReference type="ChEBI" id="CHEBI:58462"/>
        <dbReference type="ChEBI" id="CHEBI:61032"/>
        <dbReference type="EC" id="4.1.2.50"/>
    </reaction>
</comment>
<comment type="cofactor">
    <cofactor evidence="8 9">
        <name>Zn(2+)</name>
        <dbReference type="ChEBI" id="CHEBI:29105"/>
    </cofactor>
    <text evidence="8 9">Binds 1 zinc ion per subunit.</text>
</comment>
<keyword evidence="8" id="KW-0671">Queuosine biosynthesis</keyword>
<evidence type="ECO:0000256" key="4">
    <source>
        <dbReference type="ARBA" id="ARBA00022723"/>
    </source>
</evidence>
<proteinExistence type="inferred from homology"/>
<protein>
    <recommendedName>
        <fullName evidence="3 8">6-carboxy-5,6,7,8-tetrahydropterin synthase</fullName>
        <ecNumber evidence="8">4.-.-.-</ecNumber>
    </recommendedName>
</protein>
<dbReference type="InterPro" id="IPR038418">
    <property type="entry name" value="6-PTP_synth/QueD_sf"/>
</dbReference>
<evidence type="ECO:0000313" key="11">
    <source>
        <dbReference type="Proteomes" id="UP000725649"/>
    </source>
</evidence>
<organism evidence="10 11">
    <name type="scientific">Candidatus Avelusimicrobium gallicola</name>
    <dbReference type="NCBI Taxonomy" id="2562704"/>
    <lineage>
        <taxon>Bacteria</taxon>
        <taxon>Pseudomonadati</taxon>
        <taxon>Elusimicrobiota</taxon>
        <taxon>Elusimicrobia</taxon>
        <taxon>Elusimicrobiales</taxon>
        <taxon>Elusimicrobiaceae</taxon>
        <taxon>Candidatus Avelusimicrobium</taxon>
    </lineage>
</organism>
<keyword evidence="5 8" id="KW-0862">Zinc</keyword>
<comment type="caution">
    <text evidence="10">The sequence shown here is derived from an EMBL/GenBank/DDBJ whole genome shotgun (WGS) entry which is preliminary data.</text>
</comment>
<comment type="similarity">
    <text evidence="2 8">Belongs to the PTPS family. QueD subfamily.</text>
</comment>
<dbReference type="SUPFAM" id="SSF55620">
    <property type="entry name" value="Tetrahydrobiopterin biosynthesis enzymes-like"/>
    <property type="match status" value="1"/>
</dbReference>
<evidence type="ECO:0000256" key="2">
    <source>
        <dbReference type="ARBA" id="ARBA00008900"/>
    </source>
</evidence>
<evidence type="ECO:0000256" key="7">
    <source>
        <dbReference type="ARBA" id="ARBA00048807"/>
    </source>
</evidence>
<dbReference type="PIRSF" id="PIRSF006113">
    <property type="entry name" value="PTP_synth"/>
    <property type="match status" value="1"/>
</dbReference>
<dbReference type="InterPro" id="IPR007115">
    <property type="entry name" value="6-PTP_synth/QueD"/>
</dbReference>
<evidence type="ECO:0000256" key="5">
    <source>
        <dbReference type="ARBA" id="ARBA00022833"/>
    </source>
</evidence>
<dbReference type="EC" id="4.-.-.-" evidence="8"/>
<sequence>MKKVYLTQCGQFAARHGHGGTLAEASHEHNFHYEITFHGPLNEEGYLIDFRVLQDFFTHKINTRLHHADLNSLFSNPTTETLAIWLFERVQAKFPFVYSVKVAEESDRWIEYRGEE</sequence>
<evidence type="ECO:0000256" key="1">
    <source>
        <dbReference type="ARBA" id="ARBA00005061"/>
    </source>
</evidence>
<accession>A0A928HEL1</accession>
<comment type="pathway">
    <text evidence="1 8">Purine metabolism; 7-cyano-7-deazaguanine biosynthesis.</text>
</comment>
<name>A0A928HEL1_9BACT</name>
<evidence type="ECO:0000256" key="3">
    <source>
        <dbReference type="ARBA" id="ARBA00018141"/>
    </source>
</evidence>
<reference evidence="10" key="1">
    <citation type="submission" date="2019-04" db="EMBL/GenBank/DDBJ databases">
        <title>Evolution of Biomass-Degrading Anaerobic Consortia Revealed by Metagenomics.</title>
        <authorList>
            <person name="Peng X."/>
        </authorList>
    </citation>
    <scope>NUCLEOTIDE SEQUENCE</scope>
    <source>
        <strain evidence="10">SIG66</strain>
    </source>
</reference>
<dbReference type="GO" id="GO:0008616">
    <property type="term" value="P:tRNA queuosine(34) biosynthetic process"/>
    <property type="evidence" value="ECO:0007669"/>
    <property type="project" value="UniProtKB-KW"/>
</dbReference>
<evidence type="ECO:0000313" key="10">
    <source>
        <dbReference type="EMBL" id="MBE6421659.1"/>
    </source>
</evidence>
<feature type="binding site" evidence="9">
    <location>
        <position position="27"/>
    </location>
    <ligand>
        <name>Zn(2+)</name>
        <dbReference type="ChEBI" id="CHEBI:29105"/>
    </ligand>
</feature>
<evidence type="ECO:0000256" key="9">
    <source>
        <dbReference type="PIRSR" id="PIRSR006113-2"/>
    </source>
</evidence>
<gene>
    <name evidence="10" type="ORF">E7027_06010</name>
</gene>
<dbReference type="Gene3D" id="3.30.479.10">
    <property type="entry name" value="6-pyruvoyl tetrahydropterin synthase/QueD"/>
    <property type="match status" value="1"/>
</dbReference>
<dbReference type="EMBL" id="SUVG01000007">
    <property type="protein sequence ID" value="MBE6421659.1"/>
    <property type="molecule type" value="Genomic_DNA"/>
</dbReference>
<dbReference type="AlphaFoldDB" id="A0A928HEL1"/>
<dbReference type="Proteomes" id="UP000725649">
    <property type="component" value="Unassembled WGS sequence"/>
</dbReference>
<keyword evidence="4 8" id="KW-0479">Metal-binding</keyword>
<dbReference type="GO" id="GO:0046872">
    <property type="term" value="F:metal ion binding"/>
    <property type="evidence" value="ECO:0007669"/>
    <property type="project" value="UniProtKB-KW"/>
</dbReference>
<feature type="binding site" evidence="9">
    <location>
        <position position="29"/>
    </location>
    <ligand>
        <name>Zn(2+)</name>
        <dbReference type="ChEBI" id="CHEBI:29105"/>
    </ligand>
</feature>
<evidence type="ECO:0000256" key="8">
    <source>
        <dbReference type="PIRNR" id="PIRNR006113"/>
    </source>
</evidence>